<protein>
    <submittedName>
        <fullName evidence="2">Uncharacterized protein</fullName>
    </submittedName>
</protein>
<evidence type="ECO:0000313" key="2">
    <source>
        <dbReference type="EMBL" id="PXF44766.1"/>
    </source>
</evidence>
<feature type="transmembrane region" description="Helical" evidence="1">
    <location>
        <begin position="323"/>
        <end position="342"/>
    </location>
</feature>
<evidence type="ECO:0000256" key="1">
    <source>
        <dbReference type="SAM" id="Phobius"/>
    </source>
</evidence>
<sequence length="394" mass="43556">MFENASLPQKGHTQHITSPNFDYIATVFPSYRVPRCVLVRCGPPNQPQTTITTTCDTLQVSVQRAKRNITAHHCVSDFLLSHWDTMESSYKHGVSYVSNKVILGTDARNLPFLKNSISVSMDEKRRTISTQWLSFLPSNATRALLRAWLDNAKNHPADENMALSRIRGCAGKDISCHSRQGVIGATCEKALRCGKQNSFLLVVARTIVLLAFLQACALVVSEAAIPAEVIAVLLLVVSLFAMKWTSAACTIARSVLCRCRSSLSAASHMDGTLYEGELRGWYEGRAYLLRDGVHEVRVTGGMQPFFPGLFSLFMFFKRVIGDWVLFCGSMVVILVGFSARLVRIVASWKKGGEEEKDDYVRSIDDIRALGVQKRGYGRRFLGRGGRRGGGGSVP</sequence>
<proteinExistence type="predicted"/>
<keyword evidence="1" id="KW-1133">Transmembrane helix</keyword>
<evidence type="ECO:0000313" key="3">
    <source>
        <dbReference type="Proteomes" id="UP000247409"/>
    </source>
</evidence>
<dbReference type="OrthoDB" id="10560442at2759"/>
<keyword evidence="1" id="KW-0812">Transmembrane</keyword>
<name>A0A2V3IRL5_9FLOR</name>
<dbReference type="Proteomes" id="UP000247409">
    <property type="component" value="Unassembled WGS sequence"/>
</dbReference>
<comment type="caution">
    <text evidence="2">The sequence shown here is derived from an EMBL/GenBank/DDBJ whole genome shotgun (WGS) entry which is preliminary data.</text>
</comment>
<keyword evidence="3" id="KW-1185">Reference proteome</keyword>
<gene>
    <name evidence="2" type="ORF">BWQ96_05436</name>
</gene>
<dbReference type="AlphaFoldDB" id="A0A2V3IRL5"/>
<reference evidence="2 3" key="1">
    <citation type="journal article" date="2018" name="Mol. Biol. Evol.">
        <title>Analysis of the draft genome of the red seaweed Gracilariopsis chorda provides insights into genome size evolution in Rhodophyta.</title>
        <authorList>
            <person name="Lee J."/>
            <person name="Yang E.C."/>
            <person name="Graf L."/>
            <person name="Yang J.H."/>
            <person name="Qiu H."/>
            <person name="Zel Zion U."/>
            <person name="Chan C.X."/>
            <person name="Stephens T.G."/>
            <person name="Weber A.P.M."/>
            <person name="Boo G.H."/>
            <person name="Boo S.M."/>
            <person name="Kim K.M."/>
            <person name="Shin Y."/>
            <person name="Jung M."/>
            <person name="Lee S.J."/>
            <person name="Yim H.S."/>
            <person name="Lee J.H."/>
            <person name="Bhattacharya D."/>
            <person name="Yoon H.S."/>
        </authorList>
    </citation>
    <scope>NUCLEOTIDE SEQUENCE [LARGE SCALE GENOMIC DNA]</scope>
    <source>
        <strain evidence="2 3">SKKU-2015</strain>
        <tissue evidence="2">Whole body</tissue>
    </source>
</reference>
<dbReference type="EMBL" id="NBIV01000081">
    <property type="protein sequence ID" value="PXF44766.1"/>
    <property type="molecule type" value="Genomic_DNA"/>
</dbReference>
<keyword evidence="1" id="KW-0472">Membrane</keyword>
<organism evidence="2 3">
    <name type="scientific">Gracilariopsis chorda</name>
    <dbReference type="NCBI Taxonomy" id="448386"/>
    <lineage>
        <taxon>Eukaryota</taxon>
        <taxon>Rhodophyta</taxon>
        <taxon>Florideophyceae</taxon>
        <taxon>Rhodymeniophycidae</taxon>
        <taxon>Gracilariales</taxon>
        <taxon>Gracilariaceae</taxon>
        <taxon>Gracilariopsis</taxon>
    </lineage>
</organism>
<accession>A0A2V3IRL5</accession>